<evidence type="ECO:0008006" key="3">
    <source>
        <dbReference type="Google" id="ProtNLM"/>
    </source>
</evidence>
<dbReference type="Proteomes" id="UP000653308">
    <property type="component" value="Unassembled WGS sequence"/>
</dbReference>
<comment type="caution">
    <text evidence="1">The sequence shown here is derived from an EMBL/GenBank/DDBJ whole genome shotgun (WGS) entry which is preliminary data.</text>
</comment>
<keyword evidence="2" id="KW-1185">Reference proteome</keyword>
<protein>
    <recommendedName>
        <fullName evidence="3">Secreted protein</fullName>
    </recommendedName>
</protein>
<name>A0ABQ3A7P8_9ACTN</name>
<reference evidence="2" key="1">
    <citation type="journal article" date="2019" name="Int. J. Syst. Evol. Microbiol.">
        <title>The Global Catalogue of Microorganisms (GCM) 10K type strain sequencing project: providing services to taxonomists for standard genome sequencing and annotation.</title>
        <authorList>
            <consortium name="The Broad Institute Genomics Platform"/>
            <consortium name="The Broad Institute Genome Sequencing Center for Infectious Disease"/>
            <person name="Wu L."/>
            <person name="Ma J."/>
        </authorList>
    </citation>
    <scope>NUCLEOTIDE SEQUENCE [LARGE SCALE GENOMIC DNA]</scope>
    <source>
        <strain evidence="2">JCM 4957</strain>
    </source>
</reference>
<gene>
    <name evidence="1" type="ORF">GCM10010384_51570</name>
</gene>
<evidence type="ECO:0000313" key="1">
    <source>
        <dbReference type="EMBL" id="GGY38127.1"/>
    </source>
</evidence>
<organism evidence="1 2">
    <name type="scientific">Streptomyces djakartensis</name>
    <dbReference type="NCBI Taxonomy" id="68193"/>
    <lineage>
        <taxon>Bacteria</taxon>
        <taxon>Bacillati</taxon>
        <taxon>Actinomycetota</taxon>
        <taxon>Actinomycetes</taxon>
        <taxon>Kitasatosporales</taxon>
        <taxon>Streptomycetaceae</taxon>
        <taxon>Streptomyces</taxon>
    </lineage>
</organism>
<dbReference type="EMBL" id="BMWE01000016">
    <property type="protein sequence ID" value="GGY38127.1"/>
    <property type="molecule type" value="Genomic_DNA"/>
</dbReference>
<proteinExistence type="predicted"/>
<evidence type="ECO:0000313" key="2">
    <source>
        <dbReference type="Proteomes" id="UP000653308"/>
    </source>
</evidence>
<accession>A0ABQ3A7P8</accession>
<sequence>MNRRVATRATVVTLSRLIRFQAIRAGERPATTGPPGLESCVGGSVGGAVPPPVSTGWCCVVIVLTSRICPWGKEIDRRS</sequence>